<dbReference type="Proteomes" id="UP000178606">
    <property type="component" value="Unassembled WGS sequence"/>
</dbReference>
<comment type="subcellular location">
    <subcellularLocation>
        <location evidence="1">Bacterial microcompartment</location>
    </subcellularLocation>
</comment>
<evidence type="ECO:0000313" key="3">
    <source>
        <dbReference type="EMBL" id="OGG46425.1"/>
    </source>
</evidence>
<dbReference type="EMBL" id="MFKF01000317">
    <property type="protein sequence ID" value="OGG46425.1"/>
    <property type="molecule type" value="Genomic_DNA"/>
</dbReference>
<accession>A0A1F6CB48</accession>
<dbReference type="CDD" id="cd01614">
    <property type="entry name" value="EutN_CcmL"/>
    <property type="match status" value="1"/>
</dbReference>
<evidence type="ECO:0000313" key="4">
    <source>
        <dbReference type="Proteomes" id="UP000178606"/>
    </source>
</evidence>
<dbReference type="PROSITE" id="PS51932">
    <property type="entry name" value="BMV"/>
    <property type="match status" value="1"/>
</dbReference>
<evidence type="ECO:0000256" key="2">
    <source>
        <dbReference type="ARBA" id="ARBA00024446"/>
    </source>
</evidence>
<dbReference type="PANTHER" id="PTHR36539:SF1">
    <property type="entry name" value="BACTERIAL MICROCOMPARTMENT SHELL VERTEX PROTEIN EUTN"/>
    <property type="match status" value="1"/>
</dbReference>
<dbReference type="SUPFAM" id="SSF159133">
    <property type="entry name" value="EutN/CcmL-like"/>
    <property type="match status" value="1"/>
</dbReference>
<dbReference type="PANTHER" id="PTHR36539">
    <property type="entry name" value="ETHANOLAMINE UTILIZATION PROTEIN EUTN"/>
    <property type="match status" value="1"/>
</dbReference>
<dbReference type="AlphaFoldDB" id="A0A1F6CB48"/>
<dbReference type="Gene3D" id="2.40.50.220">
    <property type="entry name" value="EutN/Ccml"/>
    <property type="match status" value="1"/>
</dbReference>
<evidence type="ECO:0000256" key="1">
    <source>
        <dbReference type="ARBA" id="ARBA00024322"/>
    </source>
</evidence>
<gene>
    <name evidence="3" type="ORF">A3F84_05280</name>
</gene>
<comment type="caution">
    <text evidence="3">The sequence shown here is derived from an EMBL/GenBank/DDBJ whole genome shotgun (WGS) entry which is preliminary data.</text>
</comment>
<dbReference type="GO" id="GO:0031469">
    <property type="term" value="C:bacterial microcompartment"/>
    <property type="evidence" value="ECO:0007669"/>
    <property type="project" value="UniProtKB-SubCell"/>
</dbReference>
<dbReference type="InterPro" id="IPR036677">
    <property type="entry name" value="EutN_CcmL_sf"/>
</dbReference>
<keyword evidence="2" id="KW-1283">Bacterial microcompartment</keyword>
<dbReference type="InterPro" id="IPR004992">
    <property type="entry name" value="EutN_CcmL"/>
</dbReference>
<dbReference type="Pfam" id="PF03319">
    <property type="entry name" value="EutN_CcmL"/>
    <property type="match status" value="1"/>
</dbReference>
<evidence type="ECO:0008006" key="5">
    <source>
        <dbReference type="Google" id="ProtNLM"/>
    </source>
</evidence>
<proteinExistence type="predicted"/>
<reference evidence="3 4" key="1">
    <citation type="journal article" date="2016" name="Nat. Commun.">
        <title>Thousands of microbial genomes shed light on interconnected biogeochemical processes in an aquifer system.</title>
        <authorList>
            <person name="Anantharaman K."/>
            <person name="Brown C.T."/>
            <person name="Hug L.A."/>
            <person name="Sharon I."/>
            <person name="Castelle C.J."/>
            <person name="Probst A.J."/>
            <person name="Thomas B.C."/>
            <person name="Singh A."/>
            <person name="Wilkins M.J."/>
            <person name="Karaoz U."/>
            <person name="Brodie E.L."/>
            <person name="Williams K.H."/>
            <person name="Hubbard S.S."/>
            <person name="Banfield J.F."/>
        </authorList>
    </citation>
    <scope>NUCLEOTIDE SEQUENCE [LARGE SCALE GENOMIC DNA]</scope>
    <source>
        <strain evidence="4">RIFCSPLOWO2_12_FULL_64_10</strain>
    </source>
</reference>
<protein>
    <recommendedName>
        <fullName evidence="5">Ethanolamine utilization protein EutN</fullName>
    </recommendedName>
</protein>
<organism evidence="3 4">
    <name type="scientific">Handelsmanbacteria sp. (strain RIFCSPLOWO2_12_FULL_64_10)</name>
    <dbReference type="NCBI Taxonomy" id="1817868"/>
    <lineage>
        <taxon>Bacteria</taxon>
        <taxon>Candidatus Handelsmaniibacteriota</taxon>
    </lineage>
</organism>
<name>A0A1F6CB48_HANXR</name>
<sequence>MLLAKVLGSVISTVKHPAYRGTKLMVVQPVRPSGEADGASMLAVDTVGAGAGETVLVLREGRSAGEILNLREPPIRSVIVGAVDRIDMAEG</sequence>